<accession>A0A0M0LLS6</accession>
<dbReference type="EMBL" id="LILB01000001">
    <property type="protein sequence ID" value="KOO52020.1"/>
    <property type="molecule type" value="Genomic_DNA"/>
</dbReference>
<dbReference type="Gene3D" id="3.10.450.50">
    <property type="match status" value="1"/>
</dbReference>
<dbReference type="SUPFAM" id="SSF54427">
    <property type="entry name" value="NTF2-like"/>
    <property type="match status" value="1"/>
</dbReference>
<proteinExistence type="predicted"/>
<protein>
    <recommendedName>
        <fullName evidence="3">DNA-binding protein</fullName>
    </recommendedName>
</protein>
<dbReference type="AlphaFoldDB" id="A0A0M0LLS6"/>
<organism evidence="1 2">
    <name type="scientific">Viridibacillus arvi</name>
    <dbReference type="NCBI Taxonomy" id="263475"/>
    <lineage>
        <taxon>Bacteria</taxon>
        <taxon>Bacillati</taxon>
        <taxon>Bacillota</taxon>
        <taxon>Bacilli</taxon>
        <taxon>Bacillales</taxon>
        <taxon>Caryophanaceae</taxon>
        <taxon>Viridibacillus</taxon>
    </lineage>
</organism>
<reference evidence="2" key="1">
    <citation type="submission" date="2015-08" db="EMBL/GenBank/DDBJ databases">
        <title>Fjat-10028 dsm 16317.</title>
        <authorList>
            <person name="Liu B."/>
            <person name="Wang J."/>
            <person name="Zhu Y."/>
            <person name="Liu G."/>
            <person name="Chen Q."/>
            <person name="Chen Z."/>
            <person name="Lan J."/>
            <person name="Che J."/>
            <person name="Ge C."/>
            <person name="Shi H."/>
            <person name="Pan Z."/>
            <person name="Liu X."/>
        </authorList>
    </citation>
    <scope>NUCLEOTIDE SEQUENCE [LARGE SCALE GENOMIC DNA]</scope>
    <source>
        <strain evidence="2">DSM 16317</strain>
    </source>
</reference>
<evidence type="ECO:0000313" key="1">
    <source>
        <dbReference type="EMBL" id="KOO52020.1"/>
    </source>
</evidence>
<evidence type="ECO:0008006" key="3">
    <source>
        <dbReference type="Google" id="ProtNLM"/>
    </source>
</evidence>
<dbReference type="Proteomes" id="UP000036867">
    <property type="component" value="Unassembled WGS sequence"/>
</dbReference>
<dbReference type="InterPro" id="IPR032710">
    <property type="entry name" value="NTF2-like_dom_sf"/>
</dbReference>
<gene>
    <name evidence="1" type="ORF">AMD00_06265</name>
</gene>
<sequence length="136" mass="15257">MDKINLEYGSLKVVCSDDCGNAPKKKLLQELAIAFAKNDQIFILEHLKDDVSWDIVGNKQIQGKNHVAELLTQMEKDRATELHINNIITHGSTGSINGTIVLENKKSYTFCDIYNFTSAGRNSKIKEITSFVIEVK</sequence>
<name>A0A0M0LLS6_9BACL</name>
<dbReference type="STRING" id="263475.AMD00_06265"/>
<keyword evidence="2" id="KW-1185">Reference proteome</keyword>
<dbReference type="RefSeq" id="WP_053416192.1">
    <property type="nucleotide sequence ID" value="NZ_LILB01000001.1"/>
</dbReference>
<dbReference type="GeneID" id="301135707"/>
<comment type="caution">
    <text evidence="1">The sequence shown here is derived from an EMBL/GenBank/DDBJ whole genome shotgun (WGS) entry which is preliminary data.</text>
</comment>
<evidence type="ECO:0000313" key="2">
    <source>
        <dbReference type="Proteomes" id="UP000036867"/>
    </source>
</evidence>
<dbReference type="OrthoDB" id="6692273at2"/>